<keyword evidence="5" id="KW-1185">Reference proteome</keyword>
<evidence type="ECO:0000313" key="5">
    <source>
        <dbReference type="Proteomes" id="UP000007798"/>
    </source>
</evidence>
<dbReference type="Proteomes" id="UP000007798">
    <property type="component" value="Unassembled WGS sequence"/>
</dbReference>
<dbReference type="eggNOG" id="ENOG502S014">
    <property type="taxonomic scope" value="Eukaryota"/>
</dbReference>
<gene>
    <name evidence="4" type="primary">Dwil\GK10820</name>
    <name evidence="4" type="ORF">Dwil_GK10820</name>
</gene>
<feature type="chain" id="PRO_5002816686" description="Chitin-binding type-2 domain-containing protein" evidence="2">
    <location>
        <begin position="20"/>
        <end position="391"/>
    </location>
</feature>
<dbReference type="InterPro" id="IPR036508">
    <property type="entry name" value="Chitin-bd_dom_sf"/>
</dbReference>
<evidence type="ECO:0000313" key="4">
    <source>
        <dbReference type="EMBL" id="EDW81804.1"/>
    </source>
</evidence>
<dbReference type="Gene3D" id="2.170.140.10">
    <property type="entry name" value="Chitin binding domain"/>
    <property type="match status" value="1"/>
</dbReference>
<dbReference type="PANTHER" id="PTHR22933:SF42">
    <property type="entry name" value="FI18455P1-RELATED"/>
    <property type="match status" value="1"/>
</dbReference>
<feature type="region of interest" description="Disordered" evidence="1">
    <location>
        <begin position="372"/>
        <end position="391"/>
    </location>
</feature>
<organism evidence="4 5">
    <name type="scientific">Drosophila willistoni</name>
    <name type="common">Fruit fly</name>
    <dbReference type="NCBI Taxonomy" id="7260"/>
    <lineage>
        <taxon>Eukaryota</taxon>
        <taxon>Metazoa</taxon>
        <taxon>Ecdysozoa</taxon>
        <taxon>Arthropoda</taxon>
        <taxon>Hexapoda</taxon>
        <taxon>Insecta</taxon>
        <taxon>Pterygota</taxon>
        <taxon>Neoptera</taxon>
        <taxon>Endopterygota</taxon>
        <taxon>Diptera</taxon>
        <taxon>Brachycera</taxon>
        <taxon>Muscomorpha</taxon>
        <taxon>Ephydroidea</taxon>
        <taxon>Drosophilidae</taxon>
        <taxon>Drosophila</taxon>
        <taxon>Sophophora</taxon>
    </lineage>
</organism>
<dbReference type="GO" id="GO:0008061">
    <property type="term" value="F:chitin binding"/>
    <property type="evidence" value="ECO:0007669"/>
    <property type="project" value="InterPro"/>
</dbReference>
<dbReference type="InterPro" id="IPR052976">
    <property type="entry name" value="Scoloptoxin-like"/>
</dbReference>
<dbReference type="HOGENOM" id="CLU_680214_0_0_1"/>
<dbReference type="OMA" id="GYNYVRP"/>
<evidence type="ECO:0000259" key="3">
    <source>
        <dbReference type="PROSITE" id="PS50940"/>
    </source>
</evidence>
<dbReference type="SUPFAM" id="SSF57625">
    <property type="entry name" value="Invertebrate chitin-binding proteins"/>
    <property type="match status" value="1"/>
</dbReference>
<dbReference type="PANTHER" id="PTHR22933">
    <property type="entry name" value="FI18007P1-RELATED"/>
    <property type="match status" value="1"/>
</dbReference>
<dbReference type="PhylomeDB" id="B4NAB7"/>
<dbReference type="STRING" id="7260.B4NAB7"/>
<proteinExistence type="predicted"/>
<reference evidence="4 5" key="1">
    <citation type="journal article" date="2007" name="Nature">
        <title>Evolution of genes and genomes on the Drosophila phylogeny.</title>
        <authorList>
            <consortium name="Drosophila 12 Genomes Consortium"/>
            <person name="Clark A.G."/>
            <person name="Eisen M.B."/>
            <person name="Smith D.R."/>
            <person name="Bergman C.M."/>
            <person name="Oliver B."/>
            <person name="Markow T.A."/>
            <person name="Kaufman T.C."/>
            <person name="Kellis M."/>
            <person name="Gelbart W."/>
            <person name="Iyer V.N."/>
            <person name="Pollard D.A."/>
            <person name="Sackton T.B."/>
            <person name="Larracuente A.M."/>
            <person name="Singh N.D."/>
            <person name="Abad J.P."/>
            <person name="Abt D.N."/>
            <person name="Adryan B."/>
            <person name="Aguade M."/>
            <person name="Akashi H."/>
            <person name="Anderson W.W."/>
            <person name="Aquadro C.F."/>
            <person name="Ardell D.H."/>
            <person name="Arguello R."/>
            <person name="Artieri C.G."/>
            <person name="Barbash D.A."/>
            <person name="Barker D."/>
            <person name="Barsanti P."/>
            <person name="Batterham P."/>
            <person name="Batzoglou S."/>
            <person name="Begun D."/>
            <person name="Bhutkar A."/>
            <person name="Blanco E."/>
            <person name="Bosak S.A."/>
            <person name="Bradley R.K."/>
            <person name="Brand A.D."/>
            <person name="Brent M.R."/>
            <person name="Brooks A.N."/>
            <person name="Brown R.H."/>
            <person name="Butlin R.K."/>
            <person name="Caggese C."/>
            <person name="Calvi B.R."/>
            <person name="Bernardo de Carvalho A."/>
            <person name="Caspi A."/>
            <person name="Castrezana S."/>
            <person name="Celniker S.E."/>
            <person name="Chang J.L."/>
            <person name="Chapple C."/>
            <person name="Chatterji S."/>
            <person name="Chinwalla A."/>
            <person name="Civetta A."/>
            <person name="Clifton S.W."/>
            <person name="Comeron J.M."/>
            <person name="Costello J.C."/>
            <person name="Coyne J.A."/>
            <person name="Daub J."/>
            <person name="David R.G."/>
            <person name="Delcher A.L."/>
            <person name="Delehaunty K."/>
            <person name="Do C.B."/>
            <person name="Ebling H."/>
            <person name="Edwards K."/>
            <person name="Eickbush T."/>
            <person name="Evans J.D."/>
            <person name="Filipski A."/>
            <person name="Findeiss S."/>
            <person name="Freyhult E."/>
            <person name="Fulton L."/>
            <person name="Fulton R."/>
            <person name="Garcia A.C."/>
            <person name="Gardiner A."/>
            <person name="Garfield D.A."/>
            <person name="Garvin B.E."/>
            <person name="Gibson G."/>
            <person name="Gilbert D."/>
            <person name="Gnerre S."/>
            <person name="Godfrey J."/>
            <person name="Good R."/>
            <person name="Gotea V."/>
            <person name="Gravely B."/>
            <person name="Greenberg A.J."/>
            <person name="Griffiths-Jones S."/>
            <person name="Gross S."/>
            <person name="Guigo R."/>
            <person name="Gustafson E.A."/>
            <person name="Haerty W."/>
            <person name="Hahn M.W."/>
            <person name="Halligan D.L."/>
            <person name="Halpern A.L."/>
            <person name="Halter G.M."/>
            <person name="Han M.V."/>
            <person name="Heger A."/>
            <person name="Hillier L."/>
            <person name="Hinrichs A.S."/>
            <person name="Holmes I."/>
            <person name="Hoskins R.A."/>
            <person name="Hubisz M.J."/>
            <person name="Hultmark D."/>
            <person name="Huntley M.A."/>
            <person name="Jaffe D.B."/>
            <person name="Jagadeeshan S."/>
            <person name="Jeck W.R."/>
            <person name="Johnson J."/>
            <person name="Jones C.D."/>
            <person name="Jordan W.C."/>
            <person name="Karpen G.H."/>
            <person name="Kataoka E."/>
            <person name="Keightley P.D."/>
            <person name="Kheradpour P."/>
            <person name="Kirkness E.F."/>
            <person name="Koerich L.B."/>
            <person name="Kristiansen K."/>
            <person name="Kudrna D."/>
            <person name="Kulathinal R.J."/>
            <person name="Kumar S."/>
            <person name="Kwok R."/>
            <person name="Lander E."/>
            <person name="Langley C.H."/>
            <person name="Lapoint R."/>
            <person name="Lazzaro B.P."/>
            <person name="Lee S.J."/>
            <person name="Levesque L."/>
            <person name="Li R."/>
            <person name="Lin C.F."/>
            <person name="Lin M.F."/>
            <person name="Lindblad-Toh K."/>
            <person name="Llopart A."/>
            <person name="Long M."/>
            <person name="Low L."/>
            <person name="Lozovsky E."/>
            <person name="Lu J."/>
            <person name="Luo M."/>
            <person name="Machado C.A."/>
            <person name="Makalowski W."/>
            <person name="Marzo M."/>
            <person name="Matsuda M."/>
            <person name="Matzkin L."/>
            <person name="McAllister B."/>
            <person name="McBride C.S."/>
            <person name="McKernan B."/>
            <person name="McKernan K."/>
            <person name="Mendez-Lago M."/>
            <person name="Minx P."/>
            <person name="Mollenhauer M.U."/>
            <person name="Montooth K."/>
            <person name="Mount S.M."/>
            <person name="Mu X."/>
            <person name="Myers E."/>
            <person name="Negre B."/>
            <person name="Newfeld S."/>
            <person name="Nielsen R."/>
            <person name="Noor M.A."/>
            <person name="O'Grady P."/>
            <person name="Pachter L."/>
            <person name="Papaceit M."/>
            <person name="Parisi M.J."/>
            <person name="Parisi M."/>
            <person name="Parts L."/>
            <person name="Pedersen J.S."/>
            <person name="Pesole G."/>
            <person name="Phillippy A.M."/>
            <person name="Ponting C.P."/>
            <person name="Pop M."/>
            <person name="Porcelli D."/>
            <person name="Powell J.R."/>
            <person name="Prohaska S."/>
            <person name="Pruitt K."/>
            <person name="Puig M."/>
            <person name="Quesneville H."/>
            <person name="Ram K.R."/>
            <person name="Rand D."/>
            <person name="Rasmussen M.D."/>
            <person name="Reed L.K."/>
            <person name="Reenan R."/>
            <person name="Reily A."/>
            <person name="Remington K.A."/>
            <person name="Rieger T.T."/>
            <person name="Ritchie M.G."/>
            <person name="Robin C."/>
            <person name="Rogers Y.H."/>
            <person name="Rohde C."/>
            <person name="Rozas J."/>
            <person name="Rubenfield M.J."/>
            <person name="Ruiz A."/>
            <person name="Russo S."/>
            <person name="Salzberg S.L."/>
            <person name="Sanchez-Gracia A."/>
            <person name="Saranga D.J."/>
            <person name="Sato H."/>
            <person name="Schaeffer S.W."/>
            <person name="Schatz M.C."/>
            <person name="Schlenke T."/>
            <person name="Schwartz R."/>
            <person name="Segarra C."/>
            <person name="Singh R.S."/>
            <person name="Sirot L."/>
            <person name="Sirota M."/>
            <person name="Sisneros N.B."/>
            <person name="Smith C.D."/>
            <person name="Smith T.F."/>
            <person name="Spieth J."/>
            <person name="Stage D.E."/>
            <person name="Stark A."/>
            <person name="Stephan W."/>
            <person name="Strausberg R.L."/>
            <person name="Strempel S."/>
            <person name="Sturgill D."/>
            <person name="Sutton G."/>
            <person name="Sutton G.G."/>
            <person name="Tao W."/>
            <person name="Teichmann S."/>
            <person name="Tobari Y.N."/>
            <person name="Tomimura Y."/>
            <person name="Tsolas J.M."/>
            <person name="Valente V.L."/>
            <person name="Venter E."/>
            <person name="Venter J.C."/>
            <person name="Vicario S."/>
            <person name="Vieira F.G."/>
            <person name="Vilella A.J."/>
            <person name="Villasante A."/>
            <person name="Walenz B."/>
            <person name="Wang J."/>
            <person name="Wasserman M."/>
            <person name="Watts T."/>
            <person name="Wilson D."/>
            <person name="Wilson R.K."/>
            <person name="Wing R.A."/>
            <person name="Wolfner M.F."/>
            <person name="Wong A."/>
            <person name="Wong G.K."/>
            <person name="Wu C.I."/>
            <person name="Wu G."/>
            <person name="Yamamoto D."/>
            <person name="Yang H.P."/>
            <person name="Yang S.P."/>
            <person name="Yorke J.A."/>
            <person name="Yoshida K."/>
            <person name="Zdobnov E."/>
            <person name="Zhang P."/>
            <person name="Zhang Y."/>
            <person name="Zimin A.V."/>
            <person name="Baldwin J."/>
            <person name="Abdouelleil A."/>
            <person name="Abdulkadir J."/>
            <person name="Abebe A."/>
            <person name="Abera B."/>
            <person name="Abreu J."/>
            <person name="Acer S.C."/>
            <person name="Aftuck L."/>
            <person name="Alexander A."/>
            <person name="An P."/>
            <person name="Anderson E."/>
            <person name="Anderson S."/>
            <person name="Arachi H."/>
            <person name="Azer M."/>
            <person name="Bachantsang P."/>
            <person name="Barry A."/>
            <person name="Bayul T."/>
            <person name="Berlin A."/>
            <person name="Bessette D."/>
            <person name="Bloom T."/>
            <person name="Blye J."/>
            <person name="Boguslavskiy L."/>
            <person name="Bonnet C."/>
            <person name="Boukhgalter B."/>
            <person name="Bourzgui I."/>
            <person name="Brown A."/>
            <person name="Cahill P."/>
            <person name="Channer S."/>
            <person name="Cheshatsang Y."/>
            <person name="Chuda L."/>
            <person name="Citroen M."/>
            <person name="Collymore A."/>
            <person name="Cooke P."/>
            <person name="Costello M."/>
            <person name="D'Aco K."/>
            <person name="Daza R."/>
            <person name="De Haan G."/>
            <person name="DeGray S."/>
            <person name="DeMaso C."/>
            <person name="Dhargay N."/>
            <person name="Dooley K."/>
            <person name="Dooley E."/>
            <person name="Doricent M."/>
            <person name="Dorje P."/>
            <person name="Dorjee K."/>
            <person name="Dupes A."/>
            <person name="Elong R."/>
            <person name="Falk J."/>
            <person name="Farina A."/>
            <person name="Faro S."/>
            <person name="Ferguson D."/>
            <person name="Fisher S."/>
            <person name="Foley C.D."/>
            <person name="Franke A."/>
            <person name="Friedrich D."/>
            <person name="Gadbois L."/>
            <person name="Gearin G."/>
            <person name="Gearin C.R."/>
            <person name="Giannoukos G."/>
            <person name="Goode T."/>
            <person name="Graham J."/>
            <person name="Grandbois E."/>
            <person name="Grewal S."/>
            <person name="Gyaltsen K."/>
            <person name="Hafez N."/>
            <person name="Hagos B."/>
            <person name="Hall J."/>
            <person name="Henson C."/>
            <person name="Hollinger A."/>
            <person name="Honan T."/>
            <person name="Huard M.D."/>
            <person name="Hughes L."/>
            <person name="Hurhula B."/>
            <person name="Husby M.E."/>
            <person name="Kamat A."/>
            <person name="Kanga B."/>
            <person name="Kashin S."/>
            <person name="Khazanovich D."/>
            <person name="Kisner P."/>
            <person name="Lance K."/>
            <person name="Lara M."/>
            <person name="Lee W."/>
            <person name="Lennon N."/>
            <person name="Letendre F."/>
            <person name="LeVine R."/>
            <person name="Lipovsky A."/>
            <person name="Liu X."/>
            <person name="Liu J."/>
            <person name="Liu S."/>
            <person name="Lokyitsang T."/>
            <person name="Lokyitsang Y."/>
            <person name="Lubonja R."/>
            <person name="Lui A."/>
            <person name="MacDonald P."/>
            <person name="Magnisalis V."/>
            <person name="Maru K."/>
            <person name="Matthews C."/>
            <person name="McCusker W."/>
            <person name="McDonough S."/>
            <person name="Mehta T."/>
            <person name="Meldrim J."/>
            <person name="Meneus L."/>
            <person name="Mihai O."/>
            <person name="Mihalev A."/>
            <person name="Mihova T."/>
            <person name="Mittelman R."/>
            <person name="Mlenga V."/>
            <person name="Montmayeur A."/>
            <person name="Mulrain L."/>
            <person name="Navidi A."/>
            <person name="Naylor J."/>
            <person name="Negash T."/>
            <person name="Nguyen T."/>
            <person name="Nguyen N."/>
            <person name="Nicol R."/>
            <person name="Norbu C."/>
            <person name="Norbu N."/>
            <person name="Novod N."/>
            <person name="O'Neill B."/>
            <person name="Osman S."/>
            <person name="Markiewicz E."/>
            <person name="Oyono O.L."/>
            <person name="Patti C."/>
            <person name="Phunkhang P."/>
            <person name="Pierre F."/>
            <person name="Priest M."/>
            <person name="Raghuraman S."/>
            <person name="Rege F."/>
            <person name="Reyes R."/>
            <person name="Rise C."/>
            <person name="Rogov P."/>
            <person name="Ross K."/>
            <person name="Ryan E."/>
            <person name="Settipalli S."/>
            <person name="Shea T."/>
            <person name="Sherpa N."/>
            <person name="Shi L."/>
            <person name="Shih D."/>
            <person name="Sparrow T."/>
            <person name="Spaulding J."/>
            <person name="Stalker J."/>
            <person name="Stange-Thomann N."/>
            <person name="Stavropoulos S."/>
            <person name="Stone C."/>
            <person name="Strader C."/>
            <person name="Tesfaye S."/>
            <person name="Thomson T."/>
            <person name="Thoulutsang Y."/>
            <person name="Thoulutsang D."/>
            <person name="Topham K."/>
            <person name="Topping I."/>
            <person name="Tsamla T."/>
            <person name="Vassiliev H."/>
            <person name="Vo A."/>
            <person name="Wangchuk T."/>
            <person name="Wangdi T."/>
            <person name="Weiand M."/>
            <person name="Wilkinson J."/>
            <person name="Wilson A."/>
            <person name="Yadav S."/>
            <person name="Young G."/>
            <person name="Yu Q."/>
            <person name="Zembek L."/>
            <person name="Zhong D."/>
            <person name="Zimmer A."/>
            <person name="Zwirko Z."/>
            <person name="Jaffe D.B."/>
            <person name="Alvarez P."/>
            <person name="Brockman W."/>
            <person name="Butler J."/>
            <person name="Chin C."/>
            <person name="Gnerre S."/>
            <person name="Grabherr M."/>
            <person name="Kleber M."/>
            <person name="Mauceli E."/>
            <person name="MacCallum I."/>
        </authorList>
    </citation>
    <scope>NUCLEOTIDE SEQUENCE [LARGE SCALE GENOMIC DNA]</scope>
    <source>
        <strain evidence="5">Tucson 14030-0811.24</strain>
    </source>
</reference>
<dbReference type="InParanoid" id="B4NAB7"/>
<protein>
    <recommendedName>
        <fullName evidence="3">Chitin-binding type-2 domain-containing protein</fullName>
    </recommendedName>
</protein>
<dbReference type="SMART" id="SM00494">
    <property type="entry name" value="ChtBD2"/>
    <property type="match status" value="1"/>
</dbReference>
<dbReference type="GO" id="GO:0005576">
    <property type="term" value="C:extracellular region"/>
    <property type="evidence" value="ECO:0007669"/>
    <property type="project" value="InterPro"/>
</dbReference>
<name>B4NAB7_DROWI</name>
<dbReference type="KEGG" id="dwi:6647269"/>
<dbReference type="InterPro" id="IPR002557">
    <property type="entry name" value="Chitin-bd_dom"/>
</dbReference>
<dbReference type="OrthoDB" id="6428908at2759"/>
<dbReference type="EMBL" id="CH964232">
    <property type="protein sequence ID" value="EDW81804.1"/>
    <property type="molecule type" value="Genomic_DNA"/>
</dbReference>
<dbReference type="AlphaFoldDB" id="B4NAB7"/>
<feature type="compositionally biased region" description="Low complexity" evidence="1">
    <location>
        <begin position="119"/>
        <end position="136"/>
    </location>
</feature>
<dbReference type="Pfam" id="PF01607">
    <property type="entry name" value="CBM_14"/>
    <property type="match status" value="1"/>
</dbReference>
<feature type="region of interest" description="Disordered" evidence="1">
    <location>
        <begin position="104"/>
        <end position="138"/>
    </location>
</feature>
<sequence>MCSQTFLPVLFLLWSGSAGQVQVQAQSGYNYVRPDLTNTGGVTAGGRLASPGTAPIAYPTAAAATGPDSPATTAYGAGLYPSPAVGYTPSGQATTAFGAPASIPVASTSRRPQPPPPGISSAPRGGPYGPQPSQYGAIARNTGTTTVGEQPDYSDNEGDYSAIPGVPGVDYPIYAQVPRTNFDCSQQALPGYYADIEAQCQVFHICALNRTYSFLCPNGTVFSQETLVCVWWNQYDCISAPNLYANNAYIYDYSERATGGQNYRSGAAAVTAAPTGFIGTQLPTGRNSFASPTPAAVLPSSQSPYGAASVIRPGAANRLTPSNAAVGLLAATAAGVQLPNEQQQQQRTVGGFVQQPQQQLQQSVVQTGNREYLPPANAGQRLRVGGGTTSA</sequence>
<feature type="signal peptide" evidence="2">
    <location>
        <begin position="1"/>
        <end position="19"/>
    </location>
</feature>
<feature type="domain" description="Chitin-binding type-2" evidence="3">
    <location>
        <begin position="181"/>
        <end position="239"/>
    </location>
</feature>
<dbReference type="PROSITE" id="PS50940">
    <property type="entry name" value="CHIT_BIND_II"/>
    <property type="match status" value="1"/>
</dbReference>
<evidence type="ECO:0000256" key="1">
    <source>
        <dbReference type="SAM" id="MobiDB-lite"/>
    </source>
</evidence>
<keyword evidence="2" id="KW-0732">Signal</keyword>
<accession>B4NAB7</accession>
<evidence type="ECO:0000256" key="2">
    <source>
        <dbReference type="SAM" id="SignalP"/>
    </source>
</evidence>